<evidence type="ECO:0000313" key="1">
    <source>
        <dbReference type="EMBL" id="KAK4353145.1"/>
    </source>
</evidence>
<dbReference type="EMBL" id="JAVYJV010000015">
    <property type="protein sequence ID" value="KAK4353145.1"/>
    <property type="molecule type" value="Genomic_DNA"/>
</dbReference>
<dbReference type="PANTHER" id="PTHR37758">
    <property type="entry name" value="OS03G0334300 PROTEIN"/>
    <property type="match status" value="1"/>
</dbReference>
<organism evidence="1 2">
    <name type="scientific">Anisodus tanguticus</name>
    <dbReference type="NCBI Taxonomy" id="243964"/>
    <lineage>
        <taxon>Eukaryota</taxon>
        <taxon>Viridiplantae</taxon>
        <taxon>Streptophyta</taxon>
        <taxon>Embryophyta</taxon>
        <taxon>Tracheophyta</taxon>
        <taxon>Spermatophyta</taxon>
        <taxon>Magnoliopsida</taxon>
        <taxon>eudicotyledons</taxon>
        <taxon>Gunneridae</taxon>
        <taxon>Pentapetalae</taxon>
        <taxon>asterids</taxon>
        <taxon>lamiids</taxon>
        <taxon>Solanales</taxon>
        <taxon>Solanaceae</taxon>
        <taxon>Solanoideae</taxon>
        <taxon>Hyoscyameae</taxon>
        <taxon>Anisodus</taxon>
    </lineage>
</organism>
<dbReference type="GO" id="GO:0009507">
    <property type="term" value="C:chloroplast"/>
    <property type="evidence" value="ECO:0007669"/>
    <property type="project" value="TreeGrafter"/>
</dbReference>
<sequence length="145" mass="16518">MESYCCLANPKAKLHTFSSPSNYFPTPNFKFSSVQPLDNEKSRKFSKLKCAKGGSVSKLELQINEDDMDMDMEKELIGMRRLEEKCKGVSGGIVELLEYLEREAIMGEDEGKEPIDYNRRAQIFDKSSQVFQALRERNMASTSSI</sequence>
<dbReference type="AlphaFoldDB" id="A0AAE1RK76"/>
<proteinExistence type="predicted"/>
<evidence type="ECO:0000313" key="2">
    <source>
        <dbReference type="Proteomes" id="UP001291623"/>
    </source>
</evidence>
<reference evidence="1" key="1">
    <citation type="submission" date="2023-12" db="EMBL/GenBank/DDBJ databases">
        <title>Genome assembly of Anisodus tanguticus.</title>
        <authorList>
            <person name="Wang Y.-J."/>
        </authorList>
    </citation>
    <scope>NUCLEOTIDE SEQUENCE</scope>
    <source>
        <strain evidence="1">KB-2021</strain>
        <tissue evidence="1">Leaf</tissue>
    </source>
</reference>
<comment type="caution">
    <text evidence="1">The sequence shown here is derived from an EMBL/GenBank/DDBJ whole genome shotgun (WGS) entry which is preliminary data.</text>
</comment>
<protein>
    <submittedName>
        <fullName evidence="1">Uncharacterized protein</fullName>
    </submittedName>
</protein>
<keyword evidence="2" id="KW-1185">Reference proteome</keyword>
<accession>A0AAE1RK76</accession>
<name>A0AAE1RK76_9SOLA</name>
<dbReference type="Proteomes" id="UP001291623">
    <property type="component" value="Unassembled WGS sequence"/>
</dbReference>
<gene>
    <name evidence="1" type="ORF">RND71_028663</name>
</gene>
<dbReference type="PANTHER" id="PTHR37758:SF1">
    <property type="entry name" value="OS03G0334300 PROTEIN"/>
    <property type="match status" value="1"/>
</dbReference>